<dbReference type="EMBL" id="NFHM01000001">
    <property type="protein sequence ID" value="OUN45679.1"/>
    <property type="molecule type" value="Genomic_DNA"/>
</dbReference>
<organism evidence="3 4">
    <name type="scientific">Anaerotignum lactatifermentans</name>
    <dbReference type="NCBI Taxonomy" id="160404"/>
    <lineage>
        <taxon>Bacteria</taxon>
        <taxon>Bacillati</taxon>
        <taxon>Bacillota</taxon>
        <taxon>Clostridia</taxon>
        <taxon>Lachnospirales</taxon>
        <taxon>Anaerotignaceae</taxon>
        <taxon>Anaerotignum</taxon>
    </lineage>
</organism>
<evidence type="ECO:0000259" key="1">
    <source>
        <dbReference type="PROSITE" id="PS51736"/>
    </source>
</evidence>
<dbReference type="InterPro" id="IPR006119">
    <property type="entry name" value="Resolv_N"/>
</dbReference>
<sequence length="303" mass="34361">MERAAIYCRLSVEDAQRQEGKDSESIANQKELLLAYAAKKGWQVTGIYADEDYSGLREDRPGFQELIAHGREGRFSVILCKTQSRFTRNLVTAERYLYELFPLWGIRFVSVVDGVDTARRENKRASQINSLINEWYCEELSDNIRAVLRRKREMGQYLGNYAPYGYEKSPFDHHVLVPCPRRAQVVAGIFRLYLLGFSCTGVAEVLNGCGILSPAMALAQEGKDCGRKAKGIWTASTICKILKNPVYLGNMVQGKTEKISYKQKKSRPCSKEQWTVVKDTHVPLVSEELFGAVQKKMAKNRKA</sequence>
<evidence type="ECO:0008006" key="5">
    <source>
        <dbReference type="Google" id="ProtNLM"/>
    </source>
</evidence>
<reference evidence="4" key="1">
    <citation type="submission" date="2017-04" db="EMBL/GenBank/DDBJ databases">
        <title>Function of individual gut microbiota members based on whole genome sequencing of pure cultures obtained from chicken caecum.</title>
        <authorList>
            <person name="Medvecky M."/>
            <person name="Cejkova D."/>
            <person name="Polansky O."/>
            <person name="Karasova D."/>
            <person name="Kubasova T."/>
            <person name="Cizek A."/>
            <person name="Rychlik I."/>
        </authorList>
    </citation>
    <scope>NUCLEOTIDE SEQUENCE [LARGE SCALE GENOMIC DNA]</scope>
    <source>
        <strain evidence="4">An75</strain>
    </source>
</reference>
<accession>A0A1Y3UH34</accession>
<name>A0A1Y3UH34_9FIRM</name>
<dbReference type="GO" id="GO:0000150">
    <property type="term" value="F:DNA strand exchange activity"/>
    <property type="evidence" value="ECO:0007669"/>
    <property type="project" value="InterPro"/>
</dbReference>
<dbReference type="PROSITE" id="PS51736">
    <property type="entry name" value="RECOMBINASES_3"/>
    <property type="match status" value="1"/>
</dbReference>
<feature type="domain" description="Recombinase" evidence="2">
    <location>
        <begin position="163"/>
        <end position="303"/>
    </location>
</feature>
<dbReference type="InterPro" id="IPR050639">
    <property type="entry name" value="SSR_resolvase"/>
</dbReference>
<dbReference type="PANTHER" id="PTHR30461">
    <property type="entry name" value="DNA-INVERTASE FROM LAMBDOID PROPHAGE"/>
    <property type="match status" value="1"/>
</dbReference>
<evidence type="ECO:0000313" key="4">
    <source>
        <dbReference type="Proteomes" id="UP000195455"/>
    </source>
</evidence>
<evidence type="ECO:0000259" key="2">
    <source>
        <dbReference type="PROSITE" id="PS51737"/>
    </source>
</evidence>
<dbReference type="GO" id="GO:0003677">
    <property type="term" value="F:DNA binding"/>
    <property type="evidence" value="ECO:0007669"/>
    <property type="project" value="InterPro"/>
</dbReference>
<feature type="domain" description="Resolvase/invertase-type recombinase catalytic" evidence="1">
    <location>
        <begin position="3"/>
        <end position="155"/>
    </location>
</feature>
<dbReference type="PANTHER" id="PTHR30461:SF23">
    <property type="entry name" value="DNA RECOMBINASE-RELATED"/>
    <property type="match status" value="1"/>
</dbReference>
<dbReference type="Gene3D" id="3.90.1750.20">
    <property type="entry name" value="Putative Large Serine Recombinase, Chain B, Domain 2"/>
    <property type="match status" value="1"/>
</dbReference>
<dbReference type="AlphaFoldDB" id="A0A1Y3UH34"/>
<dbReference type="InterPro" id="IPR011109">
    <property type="entry name" value="DNA_bind_recombinase_dom"/>
</dbReference>
<dbReference type="Gene3D" id="3.40.50.1390">
    <property type="entry name" value="Resolvase, N-terminal catalytic domain"/>
    <property type="match status" value="1"/>
</dbReference>
<gene>
    <name evidence="3" type="ORF">B5G26_01240</name>
</gene>
<dbReference type="SMART" id="SM00857">
    <property type="entry name" value="Resolvase"/>
    <property type="match status" value="1"/>
</dbReference>
<dbReference type="Pfam" id="PF00239">
    <property type="entry name" value="Resolvase"/>
    <property type="match status" value="1"/>
</dbReference>
<dbReference type="SUPFAM" id="SSF53041">
    <property type="entry name" value="Resolvase-like"/>
    <property type="match status" value="1"/>
</dbReference>
<dbReference type="InterPro" id="IPR036162">
    <property type="entry name" value="Resolvase-like_N_sf"/>
</dbReference>
<evidence type="ECO:0000313" key="3">
    <source>
        <dbReference type="EMBL" id="OUN45679.1"/>
    </source>
</evidence>
<comment type="caution">
    <text evidence="3">The sequence shown here is derived from an EMBL/GenBank/DDBJ whole genome shotgun (WGS) entry which is preliminary data.</text>
</comment>
<dbReference type="RefSeq" id="WP_087988408.1">
    <property type="nucleotide sequence ID" value="NZ_NFHM01000001.1"/>
</dbReference>
<protein>
    <recommendedName>
        <fullName evidence="5">Recombinase family protein</fullName>
    </recommendedName>
</protein>
<dbReference type="InterPro" id="IPR038109">
    <property type="entry name" value="DNA_bind_recomb_sf"/>
</dbReference>
<dbReference type="PROSITE" id="PS51737">
    <property type="entry name" value="RECOMBINASE_DNA_BIND"/>
    <property type="match status" value="1"/>
</dbReference>
<proteinExistence type="predicted"/>
<dbReference type="Pfam" id="PF07508">
    <property type="entry name" value="Recombinase"/>
    <property type="match status" value="1"/>
</dbReference>
<dbReference type="Proteomes" id="UP000195455">
    <property type="component" value="Unassembled WGS sequence"/>
</dbReference>